<evidence type="ECO:0000256" key="7">
    <source>
        <dbReference type="ARBA" id="ARBA00023136"/>
    </source>
</evidence>
<dbReference type="GO" id="GO:0022857">
    <property type="term" value="F:transmembrane transporter activity"/>
    <property type="evidence" value="ECO:0007669"/>
    <property type="project" value="InterPro"/>
</dbReference>
<dbReference type="InterPro" id="IPR008969">
    <property type="entry name" value="CarboxyPept-like_regulatory"/>
</dbReference>
<proteinExistence type="inferred from homology"/>
<dbReference type="SUPFAM" id="SSF49464">
    <property type="entry name" value="Carboxypeptidase regulatory domain-like"/>
    <property type="match status" value="2"/>
</dbReference>
<dbReference type="InterPro" id="IPR004638">
    <property type="entry name" value="EmrB-like"/>
</dbReference>
<dbReference type="Pfam" id="PF07690">
    <property type="entry name" value="MFS_1"/>
    <property type="match status" value="1"/>
</dbReference>
<dbReference type="PANTHER" id="PTHR23501">
    <property type="entry name" value="MAJOR FACILITATOR SUPERFAMILY"/>
    <property type="match status" value="1"/>
</dbReference>
<feature type="transmembrane region" description="Helical" evidence="9">
    <location>
        <begin position="123"/>
        <end position="147"/>
    </location>
</feature>
<dbReference type="GO" id="GO:0005975">
    <property type="term" value="P:carbohydrate metabolic process"/>
    <property type="evidence" value="ECO:0007669"/>
    <property type="project" value="UniProtKB-ARBA"/>
</dbReference>
<dbReference type="Gene3D" id="2.60.40.1120">
    <property type="entry name" value="Carboxypeptidase-like, regulatory domain"/>
    <property type="match status" value="2"/>
</dbReference>
<evidence type="ECO:0000256" key="1">
    <source>
        <dbReference type="ARBA" id="ARBA00004651"/>
    </source>
</evidence>
<feature type="transmembrane region" description="Helical" evidence="9">
    <location>
        <begin position="254"/>
        <end position="276"/>
    </location>
</feature>
<dbReference type="InterPro" id="IPR020846">
    <property type="entry name" value="MFS_dom"/>
</dbReference>
<protein>
    <submittedName>
        <fullName evidence="11">DHA2 family efflux MFS transporter permease subunit</fullName>
    </submittedName>
</protein>
<dbReference type="AlphaFoldDB" id="A0A6I6NHZ0"/>
<dbReference type="Gene3D" id="1.20.1250.20">
    <property type="entry name" value="MFS general substrate transporter like domains"/>
    <property type="match status" value="1"/>
</dbReference>
<feature type="transmembrane region" description="Helical" evidence="9">
    <location>
        <begin position="67"/>
        <end position="86"/>
    </location>
</feature>
<dbReference type="RefSeq" id="WP_158926275.1">
    <property type="nucleotide sequence ID" value="NZ_CP047020.1"/>
</dbReference>
<keyword evidence="5 9" id="KW-0812">Transmembrane</keyword>
<dbReference type="InterPro" id="IPR011701">
    <property type="entry name" value="MFS"/>
</dbReference>
<gene>
    <name evidence="11" type="ORF">GQF42_33700</name>
</gene>
<dbReference type="CDD" id="cd17502">
    <property type="entry name" value="MFS_Azr1_MDR_like"/>
    <property type="match status" value="1"/>
</dbReference>
<keyword evidence="6 9" id="KW-1133">Transmembrane helix</keyword>
<feature type="transmembrane region" description="Helical" evidence="9">
    <location>
        <begin position="528"/>
        <end position="546"/>
    </location>
</feature>
<keyword evidence="12" id="KW-1185">Reference proteome</keyword>
<feature type="transmembrane region" description="Helical" evidence="9">
    <location>
        <begin position="388"/>
        <end position="409"/>
    </location>
</feature>
<evidence type="ECO:0000313" key="11">
    <source>
        <dbReference type="EMBL" id="QHA07607.1"/>
    </source>
</evidence>
<dbReference type="Pfam" id="PF13620">
    <property type="entry name" value="CarboxypepD_reg"/>
    <property type="match status" value="3"/>
</dbReference>
<dbReference type="NCBIfam" id="TIGR00711">
    <property type="entry name" value="efflux_EmrB"/>
    <property type="match status" value="1"/>
</dbReference>
<dbReference type="Gene3D" id="2.60.40.10">
    <property type="entry name" value="Immunoglobulins"/>
    <property type="match status" value="1"/>
</dbReference>
<feature type="transmembrane region" description="Helical" evidence="9">
    <location>
        <begin position="192"/>
        <end position="213"/>
    </location>
</feature>
<dbReference type="Gene3D" id="1.20.1720.10">
    <property type="entry name" value="Multidrug resistance protein D"/>
    <property type="match status" value="1"/>
</dbReference>
<feature type="transmembrane region" description="Helical" evidence="9">
    <location>
        <begin position="159"/>
        <end position="180"/>
    </location>
</feature>
<reference evidence="11 12" key="1">
    <citation type="submission" date="2019-12" db="EMBL/GenBank/DDBJ databases">
        <title>Streptomyces sp. strain T44 isolated from rhizosphere soil of Broussonetia papyrifera.</title>
        <authorList>
            <person name="Mo P."/>
        </authorList>
    </citation>
    <scope>NUCLEOTIDE SEQUENCE [LARGE SCALE GENOMIC DNA]</scope>
    <source>
        <strain evidence="11 12">T44</strain>
    </source>
</reference>
<dbReference type="PROSITE" id="PS50850">
    <property type="entry name" value="MFS"/>
    <property type="match status" value="1"/>
</dbReference>
<dbReference type="PANTHER" id="PTHR23501:SF197">
    <property type="entry name" value="COMD"/>
    <property type="match status" value="1"/>
</dbReference>
<evidence type="ECO:0000256" key="4">
    <source>
        <dbReference type="ARBA" id="ARBA00022475"/>
    </source>
</evidence>
<dbReference type="InterPro" id="IPR013783">
    <property type="entry name" value="Ig-like_fold"/>
</dbReference>
<evidence type="ECO:0000256" key="3">
    <source>
        <dbReference type="ARBA" id="ARBA00022448"/>
    </source>
</evidence>
<evidence type="ECO:0000256" key="8">
    <source>
        <dbReference type="SAM" id="MobiDB-lite"/>
    </source>
</evidence>
<feature type="transmembrane region" description="Helical" evidence="9">
    <location>
        <begin position="329"/>
        <end position="346"/>
    </location>
</feature>
<sequence length="885" mass="91666">MTMSASPARGGTAEISAPPPPAGRLTHRQIMTILSGLMLGMFLAALDQTIVSTSIRTIADDLHGLSAQAWVTTAYLITSTISTPLYGKLSDIYGRKPFFLAAISIFIVGSAACSFATSMTELAAFRAFQGIGAGGLMALALAIIGDIVPPRERARYQGYMLAMFGSSSVLGPLIGGFLAGRGSILAITGWRWVFLVNVPVGIVALFVVAKVLNLPHTRRDHRIDWWGAVTIAIGVVPLLLVAEQGQDWGWTSTKAAVCYGVGAVGLIVWVLVERAMGEEALIPMRLFRSAVFSKMSLLSVIIGMGMFGGMMMVPLYLQIVKGVSPTKSGLLMLPLMIGMIAGTIVVGRIIQQTGKYKIFPVIGTVLIIAAMLLFHYRVQWNTALPETMAYMALFGIGLAGCMQILTLAVQNAVEPKDMGVATASATFFRQMGGTAGTAIFLSVLFSTVGDKISSAFRSAARTPAFQAALHDPAVRANPANAPVLEMLKHPAASGSGGSGVLDDSSFIQRLDPRLAQPFKAGFTDSMQLVFLIAAAVMVLGFLVAVWTKEVPLRKVSGLEAQAAEEKGGPALEQSAPAVTAPAVTAPAVAAPAVTAPAMVERTVAEPAADAVRPVAEQPVADRFEPVPGAATYGVRGRVLDGMGAPVPQAVITLIDINGRQLGRAVSGVDGSYSVDVAGPGTYVLIGAAGARQPQAVTVVVGDERVECDLALSGTVALTGSVRDAVDGQPVPGALLVATDVRGEVVSSGTSAADGAFTLTELVPGSYTLVVNAAGHRPAALPVDVTPGATEPYEIRLEPGARLQGVVNGATGRPLEDAKITLLDSAGNVVGTTITGSDGVYGFTDLDGGEYTVIASGYAPVAASLRLDGSGVTGFDVELSHQDGAR</sequence>
<feature type="domain" description="Major facilitator superfamily (MFS) profile" evidence="10">
    <location>
        <begin position="33"/>
        <end position="552"/>
    </location>
</feature>
<feature type="transmembrane region" description="Helical" evidence="9">
    <location>
        <begin position="33"/>
        <end position="55"/>
    </location>
</feature>
<comment type="similarity">
    <text evidence="2">Belongs to the major facilitator superfamily. TCR/Tet family.</text>
</comment>
<feature type="transmembrane region" description="Helical" evidence="9">
    <location>
        <begin position="358"/>
        <end position="376"/>
    </location>
</feature>
<dbReference type="InterPro" id="IPR036259">
    <property type="entry name" value="MFS_trans_sf"/>
</dbReference>
<accession>A0A6I6NHZ0</accession>
<evidence type="ECO:0000256" key="9">
    <source>
        <dbReference type="SAM" id="Phobius"/>
    </source>
</evidence>
<dbReference type="Proteomes" id="UP000436138">
    <property type="component" value="Chromosome"/>
</dbReference>
<evidence type="ECO:0000256" key="5">
    <source>
        <dbReference type="ARBA" id="ARBA00022692"/>
    </source>
</evidence>
<feature type="transmembrane region" description="Helical" evidence="9">
    <location>
        <begin position="98"/>
        <end position="117"/>
    </location>
</feature>
<evidence type="ECO:0000256" key="2">
    <source>
        <dbReference type="ARBA" id="ARBA00007520"/>
    </source>
</evidence>
<feature type="transmembrane region" description="Helical" evidence="9">
    <location>
        <begin position="225"/>
        <end position="242"/>
    </location>
</feature>
<dbReference type="SUPFAM" id="SSF103473">
    <property type="entry name" value="MFS general substrate transporter"/>
    <property type="match status" value="1"/>
</dbReference>
<keyword evidence="4" id="KW-1003">Cell membrane</keyword>
<dbReference type="KEGG" id="sbro:GQF42_33700"/>
<name>A0A6I6NHZ0_9ACTN</name>
<comment type="subcellular location">
    <subcellularLocation>
        <location evidence="1">Cell membrane</location>
        <topology evidence="1">Multi-pass membrane protein</topology>
    </subcellularLocation>
</comment>
<evidence type="ECO:0000259" key="10">
    <source>
        <dbReference type="PROSITE" id="PS50850"/>
    </source>
</evidence>
<keyword evidence="7 9" id="KW-0472">Membrane</keyword>
<dbReference type="GO" id="GO:0005886">
    <property type="term" value="C:plasma membrane"/>
    <property type="evidence" value="ECO:0007669"/>
    <property type="project" value="UniProtKB-SubCell"/>
</dbReference>
<dbReference type="EMBL" id="CP047020">
    <property type="protein sequence ID" value="QHA07607.1"/>
    <property type="molecule type" value="Genomic_DNA"/>
</dbReference>
<dbReference type="SUPFAM" id="SSF49478">
    <property type="entry name" value="Cna protein B-type domain"/>
    <property type="match status" value="1"/>
</dbReference>
<dbReference type="FunFam" id="1.20.1720.10:FF:000004">
    <property type="entry name" value="EmrB/QacA family drug resistance transporter"/>
    <property type="match status" value="1"/>
</dbReference>
<organism evidence="11 12">
    <name type="scientific">Streptomyces broussonetiae</name>
    <dbReference type="NCBI Taxonomy" id="2686304"/>
    <lineage>
        <taxon>Bacteria</taxon>
        <taxon>Bacillati</taxon>
        <taxon>Actinomycetota</taxon>
        <taxon>Actinomycetes</taxon>
        <taxon>Kitasatosporales</taxon>
        <taxon>Streptomycetaceae</taxon>
        <taxon>Streptomyces</taxon>
    </lineage>
</organism>
<feature type="transmembrane region" description="Helical" evidence="9">
    <location>
        <begin position="297"/>
        <end position="317"/>
    </location>
</feature>
<keyword evidence="3" id="KW-0813">Transport</keyword>
<evidence type="ECO:0000256" key="6">
    <source>
        <dbReference type="ARBA" id="ARBA00022989"/>
    </source>
</evidence>
<evidence type="ECO:0000313" key="12">
    <source>
        <dbReference type="Proteomes" id="UP000436138"/>
    </source>
</evidence>
<feature type="region of interest" description="Disordered" evidence="8">
    <location>
        <begin position="1"/>
        <end position="23"/>
    </location>
</feature>